<evidence type="ECO:0000313" key="1">
    <source>
        <dbReference type="EMBL" id="QBK87442.1"/>
    </source>
</evidence>
<protein>
    <submittedName>
        <fullName evidence="1">Uncharacterized protein</fullName>
    </submittedName>
</protein>
<proteinExistence type="predicted"/>
<name>A0A481YW70_9VIRU</name>
<dbReference type="Gene3D" id="1.10.357.40">
    <property type="entry name" value="YbiA-like"/>
    <property type="match status" value="1"/>
</dbReference>
<dbReference type="EMBL" id="MK500352">
    <property type="protein sequence ID" value="QBK87442.1"/>
    <property type="molecule type" value="Genomic_DNA"/>
</dbReference>
<organism evidence="1">
    <name type="scientific">Marseillevirus LCMAC201</name>
    <dbReference type="NCBI Taxonomy" id="2506605"/>
    <lineage>
        <taxon>Viruses</taxon>
        <taxon>Varidnaviria</taxon>
        <taxon>Bamfordvirae</taxon>
        <taxon>Nucleocytoviricota</taxon>
        <taxon>Megaviricetes</taxon>
        <taxon>Pimascovirales</taxon>
        <taxon>Pimascovirales incertae sedis</taxon>
        <taxon>Marseilleviridae</taxon>
    </lineage>
</organism>
<gene>
    <name evidence="1" type="ORF">LCMAC201_03520</name>
</gene>
<reference evidence="1" key="1">
    <citation type="journal article" date="2019" name="MBio">
        <title>Virus Genomes from Deep Sea Sediments Expand the Ocean Megavirome and Support Independent Origins of Viral Gigantism.</title>
        <authorList>
            <person name="Backstrom D."/>
            <person name="Yutin N."/>
            <person name="Jorgensen S.L."/>
            <person name="Dharamshi J."/>
            <person name="Homa F."/>
            <person name="Zaremba-Niedwiedzka K."/>
            <person name="Spang A."/>
            <person name="Wolf Y.I."/>
            <person name="Koonin E.V."/>
            <person name="Ettema T.J."/>
        </authorList>
    </citation>
    <scope>NUCLEOTIDE SEQUENCE</scope>
</reference>
<dbReference type="InterPro" id="IPR037238">
    <property type="entry name" value="YbiA-like_sf"/>
</dbReference>
<accession>A0A481YW70</accession>
<sequence>MTIFRFYSKSADKYPGTGTGENLTGPKDTYKKLSNIKDWRKMLSNFYIAPMKINDLTWNSVEHYFHAMKFMNSHPEFAKTFSAESNTDWSKDAVMAKSVGGKTGKYKGKQIRPSYVKMRPDFYDP</sequence>
<dbReference type="SUPFAM" id="SSF143990">
    <property type="entry name" value="YbiA-like"/>
    <property type="match status" value="1"/>
</dbReference>